<evidence type="ECO:0000256" key="4">
    <source>
        <dbReference type="ARBA" id="ARBA00022833"/>
    </source>
</evidence>
<proteinExistence type="predicted"/>
<dbReference type="GO" id="GO:0008270">
    <property type="term" value="F:zinc ion binding"/>
    <property type="evidence" value="ECO:0007669"/>
    <property type="project" value="UniProtKB-KW"/>
</dbReference>
<dbReference type="GO" id="GO:0000977">
    <property type="term" value="F:RNA polymerase II transcription regulatory region sequence-specific DNA binding"/>
    <property type="evidence" value="ECO:0007669"/>
    <property type="project" value="TreeGrafter"/>
</dbReference>
<dbReference type="PROSITE" id="PS00028">
    <property type="entry name" value="ZINC_FINGER_C2H2_1"/>
    <property type="match status" value="8"/>
</dbReference>
<keyword evidence="3 5" id="KW-0863">Zinc-finger</keyword>
<evidence type="ECO:0000313" key="9">
    <source>
        <dbReference type="Proteomes" id="UP000625711"/>
    </source>
</evidence>
<accession>A0A834MF95</accession>
<dbReference type="InterPro" id="IPR013087">
    <property type="entry name" value="Znf_C2H2_type"/>
</dbReference>
<evidence type="ECO:0000313" key="8">
    <source>
        <dbReference type="EMBL" id="KAF7281428.1"/>
    </source>
</evidence>
<dbReference type="SUPFAM" id="SSF57667">
    <property type="entry name" value="beta-beta-alpha zinc fingers"/>
    <property type="match status" value="5"/>
</dbReference>
<feature type="domain" description="C2H2-type" evidence="6">
    <location>
        <begin position="370"/>
        <end position="397"/>
    </location>
</feature>
<dbReference type="PANTHER" id="PTHR24409">
    <property type="entry name" value="ZINC FINGER PROTEIN 142"/>
    <property type="match status" value="1"/>
</dbReference>
<evidence type="ECO:0000256" key="3">
    <source>
        <dbReference type="ARBA" id="ARBA00022771"/>
    </source>
</evidence>
<protein>
    <submittedName>
        <fullName evidence="8">Uncharacterized protein</fullName>
    </submittedName>
</protein>
<dbReference type="PROSITE" id="PS50280">
    <property type="entry name" value="SET"/>
    <property type="match status" value="1"/>
</dbReference>
<keyword evidence="4" id="KW-0862">Zinc</keyword>
<evidence type="ECO:0000259" key="7">
    <source>
        <dbReference type="PROSITE" id="PS50280"/>
    </source>
</evidence>
<dbReference type="Gene3D" id="2.170.270.10">
    <property type="entry name" value="SET domain"/>
    <property type="match status" value="1"/>
</dbReference>
<dbReference type="PROSITE" id="PS50157">
    <property type="entry name" value="ZINC_FINGER_C2H2_2"/>
    <property type="match status" value="9"/>
</dbReference>
<dbReference type="SMART" id="SM00355">
    <property type="entry name" value="ZnF_C2H2"/>
    <property type="match status" value="11"/>
</dbReference>
<feature type="domain" description="C2H2-type" evidence="6">
    <location>
        <begin position="640"/>
        <end position="668"/>
    </location>
</feature>
<sequence length="822" mass="95252">MENTNPTIKTNLKLCGICGDKHSYDCCKYLNISKHIPDKLVESKARLSSPDILEIVKLADQSSTIVAKTNIPIGVQFGPFIAKLTDTLNPFVLFPLKVFIEEDNEITTYYLDTTDENECCWMMFVLPATKLNEQNLICYQDNNNIYFATMRPISKGDVLRVWYSPYYATKMQKNLLVNTKEVVRDISNKMTDLNAIVKDQQKIIPREVWNCKFCYKLEKNVTDFAQHLYNHYSLQSRKICSFCKQSFLHIKDYKNHLRLFHESSITEAGKPNNQTQIISKNLETVNPKKGIADLKDNCVGGPLLVHNLLNDGFDNSNLLVQQQEISSMDIGVHDLLDADNLNLGVDGILNHTFDYLNSESSKKEDEKEEFLCDICLKTFNSSKSITLHLKLHMGKYFCTSCKKVFGRLENLKQHKCNQVLSLKCPKCDKLFYQRKYLARHIAVVHEKRFHCKACRKSFYSSHDLTTHVCLSVPEERRTKFKCDQCSKVFFKESYLKKHLRVHTKTTKDRRTANSDSYICSECSKTFSTKRVYNRHFATVHEGLREHECRICDKTFSRRDILKNHMLNIHMIGIKEMFSCTECGKEFKSKKNLQSHKSTHGQVGFKCHCGALFKHKYNLHRHCKQFHRPNANNPVDEMLIHECPICHNKVKLKRSLQRHVRRKHAEEYKNICLELSARKVKFDKKRKSNKFADDDFDYIDTDQKCMDLQKTIENMDFNIDTCNDNLYSGTETIDKFLKESSEQIDSLFTDNPKVIDIPNDASGAVSVNKVRNREVCLSMPDLCEMDQEIKLGKNAYILENGNIVEPQGNSSNVVVYVLNDKNV</sequence>
<feature type="domain" description="C2H2-type" evidence="6">
    <location>
        <begin position="422"/>
        <end position="445"/>
    </location>
</feature>
<feature type="domain" description="C2H2-type" evidence="6">
    <location>
        <begin position="517"/>
        <end position="545"/>
    </location>
</feature>
<feature type="domain" description="C2H2-type" evidence="6">
    <location>
        <begin position="577"/>
        <end position="599"/>
    </location>
</feature>
<dbReference type="GO" id="GO:0005634">
    <property type="term" value="C:nucleus"/>
    <property type="evidence" value="ECO:0007669"/>
    <property type="project" value="TreeGrafter"/>
</dbReference>
<organism evidence="8 9">
    <name type="scientific">Rhynchophorus ferrugineus</name>
    <name type="common">Red palm weevil</name>
    <name type="synonym">Curculio ferrugineus</name>
    <dbReference type="NCBI Taxonomy" id="354439"/>
    <lineage>
        <taxon>Eukaryota</taxon>
        <taxon>Metazoa</taxon>
        <taxon>Ecdysozoa</taxon>
        <taxon>Arthropoda</taxon>
        <taxon>Hexapoda</taxon>
        <taxon>Insecta</taxon>
        <taxon>Pterygota</taxon>
        <taxon>Neoptera</taxon>
        <taxon>Endopterygota</taxon>
        <taxon>Coleoptera</taxon>
        <taxon>Polyphaga</taxon>
        <taxon>Cucujiformia</taxon>
        <taxon>Curculionidae</taxon>
        <taxon>Dryophthorinae</taxon>
        <taxon>Rhynchophorus</taxon>
    </lineage>
</organism>
<gene>
    <name evidence="8" type="ORF">GWI33_004756</name>
</gene>
<dbReference type="GO" id="GO:0008276">
    <property type="term" value="F:protein methyltransferase activity"/>
    <property type="evidence" value="ECO:0007669"/>
    <property type="project" value="UniProtKB-ARBA"/>
</dbReference>
<dbReference type="Gene3D" id="3.30.160.60">
    <property type="entry name" value="Classic Zinc Finger"/>
    <property type="match status" value="6"/>
</dbReference>
<dbReference type="InterPro" id="IPR001214">
    <property type="entry name" value="SET_dom"/>
</dbReference>
<dbReference type="GO" id="GO:0008757">
    <property type="term" value="F:S-adenosylmethionine-dependent methyltransferase activity"/>
    <property type="evidence" value="ECO:0007669"/>
    <property type="project" value="UniProtKB-ARBA"/>
</dbReference>
<evidence type="ECO:0000256" key="1">
    <source>
        <dbReference type="ARBA" id="ARBA00022723"/>
    </source>
</evidence>
<dbReference type="Pfam" id="PF13912">
    <property type="entry name" value="zf-C2H2_6"/>
    <property type="match status" value="2"/>
</dbReference>
<feature type="domain" description="C2H2-type" evidence="6">
    <location>
        <begin position="546"/>
        <end position="569"/>
    </location>
</feature>
<feature type="domain" description="C2H2-type" evidence="6">
    <location>
        <begin position="449"/>
        <end position="476"/>
    </location>
</feature>
<feature type="domain" description="C2H2-type" evidence="6">
    <location>
        <begin position="480"/>
        <end position="507"/>
    </location>
</feature>
<dbReference type="Pfam" id="PF00096">
    <property type="entry name" value="zf-C2H2"/>
    <property type="match status" value="5"/>
</dbReference>
<name>A0A834MF95_RHYFE</name>
<keyword evidence="9" id="KW-1185">Reference proteome</keyword>
<evidence type="ECO:0000259" key="6">
    <source>
        <dbReference type="PROSITE" id="PS50157"/>
    </source>
</evidence>
<evidence type="ECO:0000256" key="2">
    <source>
        <dbReference type="ARBA" id="ARBA00022737"/>
    </source>
</evidence>
<dbReference type="Proteomes" id="UP000625711">
    <property type="component" value="Unassembled WGS sequence"/>
</dbReference>
<keyword evidence="2" id="KW-0677">Repeat</keyword>
<comment type="caution">
    <text evidence="8">The sequence shown here is derived from an EMBL/GenBank/DDBJ whole genome shotgun (WGS) entry which is preliminary data.</text>
</comment>
<feature type="domain" description="C2H2-type" evidence="6">
    <location>
        <begin position="396"/>
        <end position="425"/>
    </location>
</feature>
<reference evidence="8" key="1">
    <citation type="submission" date="2020-08" db="EMBL/GenBank/DDBJ databases">
        <title>Genome sequencing and assembly of the red palm weevil Rhynchophorus ferrugineus.</title>
        <authorList>
            <person name="Dias G.B."/>
            <person name="Bergman C.M."/>
            <person name="Manee M."/>
        </authorList>
    </citation>
    <scope>NUCLEOTIDE SEQUENCE</scope>
    <source>
        <strain evidence="8">AA-2017</strain>
        <tissue evidence="8">Whole larva</tissue>
    </source>
</reference>
<dbReference type="FunFam" id="3.30.160.60:FF:000100">
    <property type="entry name" value="Zinc finger 45-like"/>
    <property type="match status" value="2"/>
</dbReference>
<evidence type="ECO:0000256" key="5">
    <source>
        <dbReference type="PROSITE-ProRule" id="PRU00042"/>
    </source>
</evidence>
<dbReference type="GO" id="GO:0008170">
    <property type="term" value="F:N-methyltransferase activity"/>
    <property type="evidence" value="ECO:0007669"/>
    <property type="project" value="UniProtKB-ARBA"/>
</dbReference>
<dbReference type="EMBL" id="JAACXV010000241">
    <property type="protein sequence ID" value="KAF7281428.1"/>
    <property type="molecule type" value="Genomic_DNA"/>
</dbReference>
<dbReference type="OrthoDB" id="40579at2759"/>
<keyword evidence="1" id="KW-0479">Metal-binding</keyword>
<dbReference type="InterPro" id="IPR046341">
    <property type="entry name" value="SET_dom_sf"/>
</dbReference>
<dbReference type="InterPro" id="IPR036236">
    <property type="entry name" value="Znf_C2H2_sf"/>
</dbReference>
<dbReference type="Pfam" id="PF21549">
    <property type="entry name" value="PRDM2_PR"/>
    <property type="match status" value="1"/>
</dbReference>
<dbReference type="GO" id="GO:0000981">
    <property type="term" value="F:DNA-binding transcription factor activity, RNA polymerase II-specific"/>
    <property type="evidence" value="ECO:0007669"/>
    <property type="project" value="TreeGrafter"/>
</dbReference>
<feature type="domain" description="SET" evidence="7">
    <location>
        <begin position="51"/>
        <end position="164"/>
    </location>
</feature>
<dbReference type="PANTHER" id="PTHR24409:SF413">
    <property type="entry name" value="DATILOGRAFO, ISOFORM A-RELATED"/>
    <property type="match status" value="1"/>
</dbReference>
<dbReference type="AlphaFoldDB" id="A0A834MF95"/>